<evidence type="ECO:0000259" key="2">
    <source>
        <dbReference type="PROSITE" id="PS50887"/>
    </source>
</evidence>
<dbReference type="FunFam" id="3.30.70.270:FF:000001">
    <property type="entry name" value="Diguanylate cyclase domain protein"/>
    <property type="match status" value="1"/>
</dbReference>
<keyword evidence="4" id="KW-1185">Reference proteome</keyword>
<dbReference type="NCBIfam" id="TIGR00254">
    <property type="entry name" value="GGDEF"/>
    <property type="match status" value="1"/>
</dbReference>
<feature type="transmembrane region" description="Helical" evidence="1">
    <location>
        <begin position="35"/>
        <end position="52"/>
    </location>
</feature>
<feature type="transmembrane region" description="Helical" evidence="1">
    <location>
        <begin position="161"/>
        <end position="178"/>
    </location>
</feature>
<dbReference type="Gene3D" id="3.30.70.270">
    <property type="match status" value="1"/>
</dbReference>
<keyword evidence="1" id="KW-1133">Transmembrane helix</keyword>
<dbReference type="EMBL" id="FOGL01000016">
    <property type="protein sequence ID" value="SES05071.1"/>
    <property type="molecule type" value="Genomic_DNA"/>
</dbReference>
<dbReference type="AlphaFoldDB" id="A0A1H9U728"/>
<dbReference type="InterPro" id="IPR050469">
    <property type="entry name" value="Diguanylate_Cyclase"/>
</dbReference>
<evidence type="ECO:0000313" key="4">
    <source>
        <dbReference type="Proteomes" id="UP000199687"/>
    </source>
</evidence>
<gene>
    <name evidence="3" type="ORF">SAMN04487944_11651</name>
</gene>
<dbReference type="SMART" id="SM00267">
    <property type="entry name" value="GGDEF"/>
    <property type="match status" value="1"/>
</dbReference>
<dbReference type="InterPro" id="IPR000160">
    <property type="entry name" value="GGDEF_dom"/>
</dbReference>
<dbReference type="InterPro" id="IPR043128">
    <property type="entry name" value="Rev_trsase/Diguanyl_cyclase"/>
</dbReference>
<dbReference type="GO" id="GO:1902201">
    <property type="term" value="P:negative regulation of bacterial-type flagellum-dependent cell motility"/>
    <property type="evidence" value="ECO:0007669"/>
    <property type="project" value="TreeGrafter"/>
</dbReference>
<evidence type="ECO:0000313" key="3">
    <source>
        <dbReference type="EMBL" id="SES05071.1"/>
    </source>
</evidence>
<dbReference type="STRING" id="531814.SAMN04487944_11651"/>
<feature type="transmembrane region" description="Helical" evidence="1">
    <location>
        <begin position="72"/>
        <end position="94"/>
    </location>
</feature>
<reference evidence="3 4" key="1">
    <citation type="submission" date="2016-10" db="EMBL/GenBank/DDBJ databases">
        <authorList>
            <person name="de Groot N.N."/>
        </authorList>
    </citation>
    <scope>NUCLEOTIDE SEQUENCE [LARGE SCALE GENOMIC DNA]</scope>
    <source>
        <strain evidence="3 4">CGMCC 1.7727</strain>
    </source>
</reference>
<sequence length="389" mass="44917">MIKSIFLIVSMNFLTLFLFYQIYFKFFSQLKTKALKHIILGVGFGLVQYIFYQFPITVSISDGPVFFGGTTFITAAVYGGGIATFIAAIIGNMLRINKLELDTRPPGFQRSDPFQSFDGSNLTYTELDKGMEQIINHQMNEMLLFAVLVAISFKFLKWKPWKIWLLLNLLFQLMLVILQDEDITFSLIRAFIEIGGGALLFYFISYMYKSHHLQKKLEHNAYTDSLTGTFNVRYFKENFQKLFQKAQKKQMTLVLCILDIDYFKRINDTYGHLIGDKILEELANKLEESFSKDGIVSRNGGEEFTILMSKSDYHTIQSQVESFHEEIEHYEFLSAQDVGPIHITISMGIVLYDESIHTTEEMYDLADKALYTAKERGRNQACYADMVLN</sequence>
<keyword evidence="1" id="KW-0472">Membrane</keyword>
<dbReference type="Proteomes" id="UP000199687">
    <property type="component" value="Unassembled WGS sequence"/>
</dbReference>
<dbReference type="GO" id="GO:0005886">
    <property type="term" value="C:plasma membrane"/>
    <property type="evidence" value="ECO:0007669"/>
    <property type="project" value="TreeGrafter"/>
</dbReference>
<evidence type="ECO:0000256" key="1">
    <source>
        <dbReference type="SAM" id="Phobius"/>
    </source>
</evidence>
<feature type="domain" description="GGDEF" evidence="2">
    <location>
        <begin position="251"/>
        <end position="386"/>
    </location>
</feature>
<dbReference type="SUPFAM" id="SSF55073">
    <property type="entry name" value="Nucleotide cyclase"/>
    <property type="match status" value="1"/>
</dbReference>
<name>A0A1H9U728_9BACI</name>
<organism evidence="3 4">
    <name type="scientific">Gracilibacillus ureilyticus</name>
    <dbReference type="NCBI Taxonomy" id="531814"/>
    <lineage>
        <taxon>Bacteria</taxon>
        <taxon>Bacillati</taxon>
        <taxon>Bacillota</taxon>
        <taxon>Bacilli</taxon>
        <taxon>Bacillales</taxon>
        <taxon>Bacillaceae</taxon>
        <taxon>Gracilibacillus</taxon>
    </lineage>
</organism>
<dbReference type="CDD" id="cd01949">
    <property type="entry name" value="GGDEF"/>
    <property type="match status" value="1"/>
</dbReference>
<dbReference type="PROSITE" id="PS50887">
    <property type="entry name" value="GGDEF"/>
    <property type="match status" value="1"/>
</dbReference>
<accession>A0A1H9U728</accession>
<dbReference type="PANTHER" id="PTHR45138:SF9">
    <property type="entry name" value="DIGUANYLATE CYCLASE DGCM-RELATED"/>
    <property type="match status" value="1"/>
</dbReference>
<proteinExistence type="predicted"/>
<dbReference type="InterPro" id="IPR029787">
    <property type="entry name" value="Nucleotide_cyclase"/>
</dbReference>
<dbReference type="Pfam" id="PF00990">
    <property type="entry name" value="GGDEF"/>
    <property type="match status" value="1"/>
</dbReference>
<feature type="transmembrane region" description="Helical" evidence="1">
    <location>
        <begin position="190"/>
        <end position="208"/>
    </location>
</feature>
<dbReference type="RefSeq" id="WP_175480483.1">
    <property type="nucleotide sequence ID" value="NZ_FOGL01000016.1"/>
</dbReference>
<dbReference type="PANTHER" id="PTHR45138">
    <property type="entry name" value="REGULATORY COMPONENTS OF SENSORY TRANSDUCTION SYSTEM"/>
    <property type="match status" value="1"/>
</dbReference>
<keyword evidence="1" id="KW-0812">Transmembrane</keyword>
<dbReference type="GO" id="GO:0043709">
    <property type="term" value="P:cell adhesion involved in single-species biofilm formation"/>
    <property type="evidence" value="ECO:0007669"/>
    <property type="project" value="TreeGrafter"/>
</dbReference>
<feature type="transmembrane region" description="Helical" evidence="1">
    <location>
        <begin position="6"/>
        <end position="23"/>
    </location>
</feature>
<protein>
    <submittedName>
        <fullName evidence="3">Diguanylate cyclase</fullName>
    </submittedName>
</protein>
<dbReference type="GO" id="GO:0052621">
    <property type="term" value="F:diguanylate cyclase activity"/>
    <property type="evidence" value="ECO:0007669"/>
    <property type="project" value="TreeGrafter"/>
</dbReference>